<dbReference type="HOGENOM" id="CLU_028585_0_0_6"/>
<feature type="coiled-coil region" evidence="1">
    <location>
        <begin position="385"/>
        <end position="412"/>
    </location>
</feature>
<evidence type="ECO:0000256" key="1">
    <source>
        <dbReference type="SAM" id="Coils"/>
    </source>
</evidence>
<dbReference type="InterPro" id="IPR027417">
    <property type="entry name" value="P-loop_NTPase"/>
</dbReference>
<dbReference type="AlphaFoldDB" id="Q6LRT2"/>
<dbReference type="InterPro" id="IPR038729">
    <property type="entry name" value="Rad50/SbcC_AAA"/>
</dbReference>
<dbReference type="GO" id="GO:0006302">
    <property type="term" value="P:double-strand break repair"/>
    <property type="evidence" value="ECO:0007669"/>
    <property type="project" value="InterPro"/>
</dbReference>
<accession>Q6LRT2</accession>
<keyword evidence="1" id="KW-0175">Coiled coil</keyword>
<dbReference type="KEGG" id="ppr:PBPRA1583"/>
<dbReference type="InterPro" id="IPR022205">
    <property type="entry name" value="DUF3732"/>
</dbReference>
<dbReference type="Pfam" id="PF12532">
    <property type="entry name" value="DUF3732"/>
    <property type="match status" value="1"/>
</dbReference>
<dbReference type="Pfam" id="PF13476">
    <property type="entry name" value="AAA_23"/>
    <property type="match status" value="1"/>
</dbReference>
<gene>
    <name evidence="3" type="ordered locus">PBPRA1583</name>
</gene>
<protein>
    <recommendedName>
        <fullName evidence="2">Rad50/SbcC-type AAA domain-containing protein</fullName>
    </recommendedName>
</protein>
<feature type="coiled-coil region" evidence="1">
    <location>
        <begin position="442"/>
        <end position="499"/>
    </location>
</feature>
<feature type="coiled-coil region" evidence="1">
    <location>
        <begin position="202"/>
        <end position="236"/>
    </location>
</feature>
<reference evidence="4" key="1">
    <citation type="journal article" date="2005" name="Science">
        <title>Life at depth: Photobacterium profundum genome sequence and expression analysis.</title>
        <authorList>
            <person name="Vezzi A."/>
            <person name="Campanaro S."/>
            <person name="D'Angelo M."/>
            <person name="Simonato F."/>
            <person name="Vitulo N."/>
            <person name="Lauro F.M."/>
            <person name="Cestaro A."/>
            <person name="Malacrida G."/>
            <person name="Simionati B."/>
            <person name="Cannata N."/>
            <person name="Romualdi C."/>
            <person name="Bartlett D.H."/>
            <person name="Valle G."/>
        </authorList>
    </citation>
    <scope>NUCLEOTIDE SEQUENCE [LARGE SCALE GENOMIC DNA]</scope>
    <source>
        <strain evidence="4">ATCC BAA-1253 / SS9</strain>
    </source>
</reference>
<dbReference type="EMBL" id="CR378668">
    <property type="protein sequence ID" value="CAG19994.1"/>
    <property type="molecule type" value="Genomic_DNA"/>
</dbReference>
<dbReference type="eggNOG" id="COG0419">
    <property type="taxonomic scope" value="Bacteria"/>
</dbReference>
<evidence type="ECO:0000313" key="4">
    <source>
        <dbReference type="Proteomes" id="UP000000593"/>
    </source>
</evidence>
<keyword evidence="4" id="KW-1185">Reference proteome</keyword>
<dbReference type="STRING" id="298386.PBPRA1583"/>
<dbReference type="Proteomes" id="UP000000593">
    <property type="component" value="Chromosome 1"/>
</dbReference>
<sequence length="650" mass="75347">MKAFLENVILIASNKEKRVLKFSQGLNIITGDSKTGKSALIEIVDYCLFSKRSTVPVGKVTDFTEIFCSVFKYNEKIIIIGRSKSKPTKCFFSVEYTSGFDAMASVDFDYFSAIKPRTRQEVQQDFEEHLGLSVDDTSLPEDDGNGRNKGKVSIRNATSLFFQHQNLVANKHSLFYRFDDFLKGKSVIDQFPIFMGWVDNKYYRLKKRADKLDKDIKKIEKEERKLKLTVQEQKNKLLIPIQQYFNVLNLRFTESDASLTRLKEIANKLPVVSVNAEQNVDFKTQLKVLDRKKNTELRLLYEYNQLIDLIEANDQESSDYAHSMNQLIELSKNERDVAASISCPVCSSVVERVGSRVEAAHHSRESLLQELSKVGVYKKDSSKSLNSQLLKRDQQKLKVAEVEKEIRQLNKLYNIKNDFAVRDVLNQIKGRVETILEFVVDVQKQEQKSTNLEGMKAELELNLAALRGYGLEHRFIEANALMNETMNELKNKLDFEEDLRDGEMKFKTEDFSFYYYCKKQEIRLSEMGSGANWLACHLAVFLSLLKLIAKSEAVIPAMLFLDQPSQVYFPKVTHRFSSNNKQELMGEERLDENIKQVINIFQVIKEFLDELERDPKVRFRPQVIVLEHADEPQFDDFIRYRWATEGEKLI</sequence>
<evidence type="ECO:0000259" key="2">
    <source>
        <dbReference type="Pfam" id="PF13476"/>
    </source>
</evidence>
<dbReference type="GO" id="GO:0016887">
    <property type="term" value="F:ATP hydrolysis activity"/>
    <property type="evidence" value="ECO:0007669"/>
    <property type="project" value="InterPro"/>
</dbReference>
<evidence type="ECO:0000313" key="3">
    <source>
        <dbReference type="EMBL" id="CAG19994.1"/>
    </source>
</evidence>
<dbReference type="Gene3D" id="3.40.50.300">
    <property type="entry name" value="P-loop containing nucleotide triphosphate hydrolases"/>
    <property type="match status" value="1"/>
</dbReference>
<dbReference type="RefSeq" id="WP_011218314.1">
    <property type="nucleotide sequence ID" value="NC_006370.1"/>
</dbReference>
<proteinExistence type="predicted"/>
<name>Q6LRT2_PHOPR</name>
<organism evidence="3 4">
    <name type="scientific">Photobacterium profundum (strain SS9)</name>
    <dbReference type="NCBI Taxonomy" id="298386"/>
    <lineage>
        <taxon>Bacteria</taxon>
        <taxon>Pseudomonadati</taxon>
        <taxon>Pseudomonadota</taxon>
        <taxon>Gammaproteobacteria</taxon>
        <taxon>Vibrionales</taxon>
        <taxon>Vibrionaceae</taxon>
        <taxon>Photobacterium</taxon>
    </lineage>
</organism>
<feature type="domain" description="Rad50/SbcC-type AAA" evidence="2">
    <location>
        <begin position="17"/>
        <end position="236"/>
    </location>
</feature>